<reference evidence="3" key="1">
    <citation type="journal article" date="2021" name="Nat. Commun.">
        <title>Genetic determinants of endophytism in the Arabidopsis root mycobiome.</title>
        <authorList>
            <person name="Mesny F."/>
            <person name="Miyauchi S."/>
            <person name="Thiergart T."/>
            <person name="Pickel B."/>
            <person name="Atanasova L."/>
            <person name="Karlsson M."/>
            <person name="Huettel B."/>
            <person name="Barry K.W."/>
            <person name="Haridas S."/>
            <person name="Chen C."/>
            <person name="Bauer D."/>
            <person name="Andreopoulos W."/>
            <person name="Pangilinan J."/>
            <person name="LaButti K."/>
            <person name="Riley R."/>
            <person name="Lipzen A."/>
            <person name="Clum A."/>
            <person name="Drula E."/>
            <person name="Henrissat B."/>
            <person name="Kohler A."/>
            <person name="Grigoriev I.V."/>
            <person name="Martin F.M."/>
            <person name="Hacquard S."/>
        </authorList>
    </citation>
    <scope>NUCLEOTIDE SEQUENCE</scope>
    <source>
        <strain evidence="3">MPI-CAGE-AT-0147</strain>
    </source>
</reference>
<dbReference type="Proteomes" id="UP000738349">
    <property type="component" value="Unassembled WGS sequence"/>
</dbReference>
<evidence type="ECO:0000313" key="4">
    <source>
        <dbReference type="Proteomes" id="UP000738349"/>
    </source>
</evidence>
<feature type="coiled-coil region" evidence="1">
    <location>
        <begin position="231"/>
        <end position="283"/>
    </location>
</feature>
<dbReference type="OrthoDB" id="8954335at2759"/>
<evidence type="ECO:0000259" key="2">
    <source>
        <dbReference type="Pfam" id="PF01926"/>
    </source>
</evidence>
<keyword evidence="4" id="KW-1185">Reference proteome</keyword>
<dbReference type="EMBL" id="JAGMUV010000018">
    <property type="protein sequence ID" value="KAH7129196.1"/>
    <property type="molecule type" value="Genomic_DNA"/>
</dbReference>
<gene>
    <name evidence="3" type="ORF">EDB81DRAFT_139437</name>
</gene>
<name>A0A9P9IQW7_9HYPO</name>
<accession>A0A9P9IQW7</accession>
<dbReference type="SUPFAM" id="SSF52540">
    <property type="entry name" value="P-loop containing nucleoside triphosphate hydrolases"/>
    <property type="match status" value="1"/>
</dbReference>
<dbReference type="Pfam" id="PF01926">
    <property type="entry name" value="MMR_HSR1"/>
    <property type="match status" value="1"/>
</dbReference>
<feature type="domain" description="G" evidence="2">
    <location>
        <begin position="25"/>
        <end position="87"/>
    </location>
</feature>
<organism evidence="3 4">
    <name type="scientific">Dactylonectria macrodidyma</name>
    <dbReference type="NCBI Taxonomy" id="307937"/>
    <lineage>
        <taxon>Eukaryota</taxon>
        <taxon>Fungi</taxon>
        <taxon>Dikarya</taxon>
        <taxon>Ascomycota</taxon>
        <taxon>Pezizomycotina</taxon>
        <taxon>Sordariomycetes</taxon>
        <taxon>Hypocreomycetidae</taxon>
        <taxon>Hypocreales</taxon>
        <taxon>Nectriaceae</taxon>
        <taxon>Dactylonectria</taxon>
    </lineage>
</organism>
<proteinExistence type="predicted"/>
<dbReference type="GO" id="GO:0005525">
    <property type="term" value="F:GTP binding"/>
    <property type="evidence" value="ECO:0007669"/>
    <property type="project" value="InterPro"/>
</dbReference>
<keyword evidence="1" id="KW-0175">Coiled coil</keyword>
<keyword evidence="3" id="KW-0378">Hydrolase</keyword>
<protein>
    <submittedName>
        <fullName evidence="3">P-loop containing nucleoside triphosphate hydrolase protein</fullName>
    </submittedName>
</protein>
<dbReference type="InterPro" id="IPR027417">
    <property type="entry name" value="P-loop_NTPase"/>
</dbReference>
<dbReference type="AlphaFoldDB" id="A0A9P9IQW7"/>
<sequence length="289" mass="33231">MLWRSQPYWEFMCARLEFCDDEALIIILGSTGSGKSSFARLATGRDDVIVGHDLISSTQSFQAWRFTHDGINYTVVDCPGFDDTQRPDVDLVLELAEYLEMTFRAQFLVSGIVYLHRIVDVRMTGSAVSQLRYVRKLCGTQSFKKVAFVTTFWDVVHKDMGERREDELRENFWSAEMEHGAIMKRLDRGRTSALEVLSELAGKPPVVLEVQRELVVEEKPFEQTAIGKEFVQKTQEFVESLENKADFMRKKLEQLSDKDQGFAAALTEGLNDIEEQLRIKRAELERLKN</sequence>
<dbReference type="GO" id="GO:0016787">
    <property type="term" value="F:hydrolase activity"/>
    <property type="evidence" value="ECO:0007669"/>
    <property type="project" value="UniProtKB-KW"/>
</dbReference>
<dbReference type="InterPro" id="IPR006073">
    <property type="entry name" value="GTP-bd"/>
</dbReference>
<dbReference type="Gene3D" id="3.40.50.300">
    <property type="entry name" value="P-loop containing nucleotide triphosphate hydrolases"/>
    <property type="match status" value="1"/>
</dbReference>
<evidence type="ECO:0000256" key="1">
    <source>
        <dbReference type="SAM" id="Coils"/>
    </source>
</evidence>
<evidence type="ECO:0000313" key="3">
    <source>
        <dbReference type="EMBL" id="KAH7129196.1"/>
    </source>
</evidence>
<dbReference type="CDD" id="cd00882">
    <property type="entry name" value="Ras_like_GTPase"/>
    <property type="match status" value="1"/>
</dbReference>
<comment type="caution">
    <text evidence="3">The sequence shown here is derived from an EMBL/GenBank/DDBJ whole genome shotgun (WGS) entry which is preliminary data.</text>
</comment>